<evidence type="ECO:0000313" key="3">
    <source>
        <dbReference type="Proteomes" id="UP000266568"/>
    </source>
</evidence>
<proteinExistence type="predicted"/>
<feature type="chain" id="PRO_5017218236" evidence="1">
    <location>
        <begin position="21"/>
        <end position="571"/>
    </location>
</feature>
<name>A0A397NI02_9SPHN</name>
<gene>
    <name evidence="2" type="ORF">DFR49_3043</name>
</gene>
<dbReference type="OrthoDB" id="8978094at2"/>
<reference evidence="2 3" key="1">
    <citation type="submission" date="2018-08" db="EMBL/GenBank/DDBJ databases">
        <title>Genomic Encyclopedia of Type Strains, Phase IV (KMG-IV): sequencing the most valuable type-strain genomes for metagenomic binning, comparative biology and taxonomic classification.</title>
        <authorList>
            <person name="Goeker M."/>
        </authorList>
    </citation>
    <scope>NUCLEOTIDE SEQUENCE [LARGE SCALE GENOMIC DNA]</scope>
    <source>
        <strain evidence="2 3">DSM 25527</strain>
    </source>
</reference>
<dbReference type="Proteomes" id="UP000266568">
    <property type="component" value="Unassembled WGS sequence"/>
</dbReference>
<organism evidence="2 3">
    <name type="scientific">Hephaestia caeni</name>
    <dbReference type="NCBI Taxonomy" id="645617"/>
    <lineage>
        <taxon>Bacteria</taxon>
        <taxon>Pseudomonadati</taxon>
        <taxon>Pseudomonadota</taxon>
        <taxon>Alphaproteobacteria</taxon>
        <taxon>Sphingomonadales</taxon>
        <taxon>Sphingomonadaceae</taxon>
        <taxon>Hephaestia</taxon>
    </lineage>
</organism>
<dbReference type="RefSeq" id="WP_119036536.1">
    <property type="nucleotide sequence ID" value="NZ_QXDC01000004.1"/>
</dbReference>
<comment type="caution">
    <text evidence="2">The sequence shown here is derived from an EMBL/GenBank/DDBJ whole genome shotgun (WGS) entry which is preliminary data.</text>
</comment>
<keyword evidence="1" id="KW-0732">Signal</keyword>
<dbReference type="EMBL" id="QXDC01000004">
    <property type="protein sequence ID" value="RIA37166.1"/>
    <property type="molecule type" value="Genomic_DNA"/>
</dbReference>
<evidence type="ECO:0000256" key="1">
    <source>
        <dbReference type="SAM" id="SignalP"/>
    </source>
</evidence>
<accession>A0A397NI02</accession>
<sequence length="571" mass="59035">MNRFAALLIAALALPSPALAEQKRPLVLVDDEVAPLPGADTIGTRPNSPIDVADYMTPEQVADVIAGTKTLDVTQAVQNWLAACVAQHRACRAMPGIYRLSGPIVFEQAGNLTTGLTVYSESPGQTIFDNSYTAGLPFLLQASGGTPEAPVSATYAYLSGLAFRCNYAGPCVTIGRPDYADQINEFTLWRLSVQNANASAGSTAYEFNAVFSGYVYANGSTGASPGRIAKLGTITGGSGYVDGTYVDVPLTGSVQGSLAKAEVTIARGKVTNVMITSGGVIYNVGDVVTIPAASVGGRGAGFSAPVTAVTNVANDIYRIKQSAFTSYKIGGSSGWNFVHLTDTYSYGNTFISPDCEIVATCYKIDSFNAVRNTSLGGTYAYSNYGHGVDASTGSFVAINPNINADASRFMAPGSTAFAARWTNDTVALTNAPTFSSSVTTRNPSGAATLALTSAAHTTKLNADTGGNFFLSNTKQGGFTVLDQAGRGVLQFKVNGAQVAAMFDSTTIFDTKTTAPAIGTSGYIVSTLPASPANGDRAYVTDAHACTFMATPIGGGATLCPVIYLDGWKAGG</sequence>
<dbReference type="AlphaFoldDB" id="A0A397NI02"/>
<evidence type="ECO:0000313" key="2">
    <source>
        <dbReference type="EMBL" id="RIA37166.1"/>
    </source>
</evidence>
<protein>
    <submittedName>
        <fullName evidence="2">Uncharacterized protein</fullName>
    </submittedName>
</protein>
<feature type="signal peptide" evidence="1">
    <location>
        <begin position="1"/>
        <end position="20"/>
    </location>
</feature>
<keyword evidence="3" id="KW-1185">Reference proteome</keyword>